<evidence type="ECO:0000256" key="1">
    <source>
        <dbReference type="ARBA" id="ARBA00004430"/>
    </source>
</evidence>
<evidence type="ECO:0000256" key="5">
    <source>
        <dbReference type="ARBA" id="ARBA00022737"/>
    </source>
</evidence>
<dbReference type="Proteomes" id="UP000285060">
    <property type="component" value="Unassembled WGS sequence"/>
</dbReference>
<accession>A0A3R6ZXJ2</accession>
<dbReference type="PROSITE" id="PS51450">
    <property type="entry name" value="LRR"/>
    <property type="match status" value="3"/>
</dbReference>
<dbReference type="VEuPathDB" id="FungiDB:H310_11176"/>
<keyword evidence="8" id="KW-0206">Cytoskeleton</keyword>
<comment type="similarity">
    <text evidence="10">Belongs to the dynein light chain LC1-type family.</text>
</comment>
<dbReference type="Gene3D" id="3.80.10.10">
    <property type="entry name" value="Ribonuclease Inhibitor"/>
    <property type="match status" value="1"/>
</dbReference>
<evidence type="ECO:0000256" key="6">
    <source>
        <dbReference type="ARBA" id="ARBA00023017"/>
    </source>
</evidence>
<dbReference type="PANTHER" id="PTHR15454:SF73">
    <property type="entry name" value="DYNEIN AXONEMAL LIGHT CHAIN 1"/>
    <property type="match status" value="1"/>
</dbReference>
<dbReference type="InterPro" id="IPR001611">
    <property type="entry name" value="Leu-rich_rpt"/>
</dbReference>
<evidence type="ECO:0000313" key="12">
    <source>
        <dbReference type="EMBL" id="RHY35190.1"/>
    </source>
</evidence>
<dbReference type="PANTHER" id="PTHR15454">
    <property type="entry name" value="NISCHARIN RELATED"/>
    <property type="match status" value="1"/>
</dbReference>
<evidence type="ECO:0000313" key="13">
    <source>
        <dbReference type="Proteomes" id="UP000285060"/>
    </source>
</evidence>
<name>A0A3R6ZXJ2_9STRA</name>
<sequence length="358" mass="39149">MLSFDSHSKYSYMKSMPVHGKGQDSRVVKPPVSSGLYPLAGTLATDASIQKICLALVNAACVDDHDKSKLAPHKAPHQSTSLRQSLKEANSVARLPALSAAGSFASPLKTTPPTSSFHSPSVDALFCSEDMDCTPQKGGGSTGDDDRRSELQEKAVLQEFSVWLRNLATASTTCSQAIKAWEAKENASSEEAAVIKLYCQIPPIAKLDNSLNTLKNCEHLSLSTNCIDRLIPLSGMKKLRILSLGRNQIKKIEKLDDVSDSLEELWLSYNAITSLDGLSGLANLTTLYLSNNQIKNWDELDKLSNLPKLRDVLFTGNPIYEGLSKEDARLNVLKRIRNVMKIDGDMVKQTERDAVTGQ</sequence>
<dbReference type="GO" id="GO:0005930">
    <property type="term" value="C:axoneme"/>
    <property type="evidence" value="ECO:0007669"/>
    <property type="project" value="UniProtKB-SubCell"/>
</dbReference>
<evidence type="ECO:0000256" key="3">
    <source>
        <dbReference type="ARBA" id="ARBA00022614"/>
    </source>
</evidence>
<dbReference type="Pfam" id="PF12799">
    <property type="entry name" value="LRR_4"/>
    <property type="match status" value="1"/>
</dbReference>
<evidence type="ECO:0000256" key="2">
    <source>
        <dbReference type="ARBA" id="ARBA00022490"/>
    </source>
</evidence>
<comment type="subcellular location">
    <subcellularLocation>
        <location evidence="1">Cytoplasm</location>
        <location evidence="1">Cytoskeleton</location>
        <location evidence="1">Cilium axoneme</location>
    </subcellularLocation>
</comment>
<dbReference type="GO" id="GO:0005874">
    <property type="term" value="C:microtubule"/>
    <property type="evidence" value="ECO:0007669"/>
    <property type="project" value="UniProtKB-KW"/>
</dbReference>
<evidence type="ECO:0000256" key="7">
    <source>
        <dbReference type="ARBA" id="ARBA00023175"/>
    </source>
</evidence>
<dbReference type="SMART" id="SM00365">
    <property type="entry name" value="LRR_SD22"/>
    <property type="match status" value="4"/>
</dbReference>
<evidence type="ECO:0000256" key="9">
    <source>
        <dbReference type="ARBA" id="ARBA00023273"/>
    </source>
</evidence>
<keyword evidence="2" id="KW-0963">Cytoplasm</keyword>
<organism evidence="12 13">
    <name type="scientific">Aphanomyces invadans</name>
    <dbReference type="NCBI Taxonomy" id="157072"/>
    <lineage>
        <taxon>Eukaryota</taxon>
        <taxon>Sar</taxon>
        <taxon>Stramenopiles</taxon>
        <taxon>Oomycota</taxon>
        <taxon>Saprolegniomycetes</taxon>
        <taxon>Saprolegniales</taxon>
        <taxon>Verrucalvaceae</taxon>
        <taxon>Aphanomyces</taxon>
    </lineage>
</organism>
<protein>
    <recommendedName>
        <fullName evidence="11">Dynein axonemal light chain 1</fullName>
    </recommendedName>
</protein>
<evidence type="ECO:0000256" key="4">
    <source>
        <dbReference type="ARBA" id="ARBA00022701"/>
    </source>
</evidence>
<dbReference type="AlphaFoldDB" id="A0A3R6ZXJ2"/>
<dbReference type="InterPro" id="IPR032675">
    <property type="entry name" value="LRR_dom_sf"/>
</dbReference>
<keyword evidence="4" id="KW-0493">Microtubule</keyword>
<dbReference type="VEuPathDB" id="FungiDB:H310_11178"/>
<dbReference type="FunFam" id="3.80.10.10:FF:000049">
    <property type="entry name" value="Dynein light chain 1"/>
    <property type="match status" value="1"/>
</dbReference>
<keyword evidence="13" id="KW-1185">Reference proteome</keyword>
<keyword evidence="5" id="KW-0677">Repeat</keyword>
<dbReference type="InterPro" id="IPR025875">
    <property type="entry name" value="Leu-rich_rpt_4"/>
</dbReference>
<keyword evidence="7" id="KW-0505">Motor protein</keyword>
<dbReference type="SUPFAM" id="SSF52058">
    <property type="entry name" value="L domain-like"/>
    <property type="match status" value="1"/>
</dbReference>
<evidence type="ECO:0000256" key="11">
    <source>
        <dbReference type="ARBA" id="ARBA00049760"/>
    </source>
</evidence>
<dbReference type="GO" id="GO:0030286">
    <property type="term" value="C:dynein complex"/>
    <property type="evidence" value="ECO:0007669"/>
    <property type="project" value="UniProtKB-KW"/>
</dbReference>
<comment type="caution">
    <text evidence="12">The sequence shown here is derived from an EMBL/GenBank/DDBJ whole genome shotgun (WGS) entry which is preliminary data.</text>
</comment>
<evidence type="ECO:0000256" key="8">
    <source>
        <dbReference type="ARBA" id="ARBA00023212"/>
    </source>
</evidence>
<gene>
    <name evidence="12" type="ORF">DYB32_000321</name>
</gene>
<evidence type="ECO:0000256" key="10">
    <source>
        <dbReference type="ARBA" id="ARBA00049659"/>
    </source>
</evidence>
<keyword evidence="9" id="KW-0966">Cell projection</keyword>
<dbReference type="EMBL" id="QUSY01000007">
    <property type="protein sequence ID" value="RHY35190.1"/>
    <property type="molecule type" value="Genomic_DNA"/>
</dbReference>
<keyword evidence="6" id="KW-0243">Dynein</keyword>
<proteinExistence type="inferred from homology"/>
<reference evidence="12 13" key="1">
    <citation type="submission" date="2018-08" db="EMBL/GenBank/DDBJ databases">
        <title>Aphanomyces genome sequencing and annotation.</title>
        <authorList>
            <person name="Minardi D."/>
            <person name="Oidtmann B."/>
            <person name="Van Der Giezen M."/>
            <person name="Studholme D.J."/>
        </authorList>
    </citation>
    <scope>NUCLEOTIDE SEQUENCE [LARGE SCALE GENOMIC DNA]</scope>
    <source>
        <strain evidence="12 13">NJM0002</strain>
    </source>
</reference>
<keyword evidence="3" id="KW-0433">Leucine-rich repeat</keyword>